<evidence type="ECO:0000256" key="1">
    <source>
        <dbReference type="SAM" id="MobiDB-lite"/>
    </source>
</evidence>
<feature type="compositionally biased region" description="Pro residues" evidence="1">
    <location>
        <begin position="143"/>
        <end position="173"/>
    </location>
</feature>
<feature type="region of interest" description="Disordered" evidence="1">
    <location>
        <begin position="122"/>
        <end position="187"/>
    </location>
</feature>
<evidence type="ECO:0000313" key="4">
    <source>
        <dbReference type="Proteomes" id="UP000176864"/>
    </source>
</evidence>
<keyword evidence="2" id="KW-0732">Signal</keyword>
<evidence type="ECO:0000256" key="2">
    <source>
        <dbReference type="SAM" id="SignalP"/>
    </source>
</evidence>
<evidence type="ECO:0000313" key="3">
    <source>
        <dbReference type="EMBL" id="OGE77739.1"/>
    </source>
</evidence>
<name>A0A1F5NJA1_9BACT</name>
<feature type="signal peptide" evidence="2">
    <location>
        <begin position="1"/>
        <end position="26"/>
    </location>
</feature>
<dbReference type="Proteomes" id="UP000176864">
    <property type="component" value="Unassembled WGS sequence"/>
</dbReference>
<sequence>MNKIIYRRYLLFFLVIVLALPVPAFAVESAVDYTADTSVAVTSVGTSVTVSIASGSKAESVIVGATTITVQLGTDSDTFTMKDTNSSRRMMFLVDGVYNTTCTASESSFTLSNTATTTYVIEPRNDTRCTTSGSGSGPVGGASPPPPAPAPAPPAAPPPAPTPAPPAAPPPAPAVSQPPAGAHPNGTLILDDGTIYLVVNGKRRGFRNPEEYMSHGYKFSQAVPATAADKTLSSEEQPIEKALDGTLVLDKTDGRTIYMIADGKKRGFTSAEIFHGLGYQFNQAIPVDLSDYPAADPITAADAVHPDGALVLDKTDGRTVWWVLGSGRKGFQSAEVFFTYGFAFDKIVPANDADMALAVGSLVKFRDGTLVSDGGNYYLISDGTKKPFASVAAMEALGYKISSAINADLSAYQAGSGVE</sequence>
<protein>
    <submittedName>
        <fullName evidence="3">Uncharacterized protein</fullName>
    </submittedName>
</protein>
<organism evidence="3 4">
    <name type="scientific">Candidatus Doudnabacteria bacterium RIFCSPHIGHO2_01_FULL_46_14</name>
    <dbReference type="NCBI Taxonomy" id="1817824"/>
    <lineage>
        <taxon>Bacteria</taxon>
        <taxon>Candidatus Doudnaibacteriota</taxon>
    </lineage>
</organism>
<proteinExistence type="predicted"/>
<dbReference type="AlphaFoldDB" id="A0A1F5NJA1"/>
<reference evidence="3 4" key="1">
    <citation type="journal article" date="2016" name="Nat. Commun.">
        <title>Thousands of microbial genomes shed light on interconnected biogeochemical processes in an aquifer system.</title>
        <authorList>
            <person name="Anantharaman K."/>
            <person name="Brown C.T."/>
            <person name="Hug L.A."/>
            <person name="Sharon I."/>
            <person name="Castelle C.J."/>
            <person name="Probst A.J."/>
            <person name="Thomas B.C."/>
            <person name="Singh A."/>
            <person name="Wilkins M.J."/>
            <person name="Karaoz U."/>
            <person name="Brodie E.L."/>
            <person name="Williams K.H."/>
            <person name="Hubbard S.S."/>
            <person name="Banfield J.F."/>
        </authorList>
    </citation>
    <scope>NUCLEOTIDE SEQUENCE [LARGE SCALE GENOMIC DNA]</scope>
</reference>
<feature type="chain" id="PRO_5009520138" evidence="2">
    <location>
        <begin position="27"/>
        <end position="419"/>
    </location>
</feature>
<accession>A0A1F5NJA1</accession>
<comment type="caution">
    <text evidence="3">The sequence shown here is derived from an EMBL/GenBank/DDBJ whole genome shotgun (WGS) entry which is preliminary data.</text>
</comment>
<dbReference type="EMBL" id="MFEK01000016">
    <property type="protein sequence ID" value="OGE77739.1"/>
    <property type="molecule type" value="Genomic_DNA"/>
</dbReference>
<dbReference type="STRING" id="1817824.A2751_01625"/>
<gene>
    <name evidence="3" type="ORF">A2751_01625</name>
</gene>